<keyword evidence="3" id="KW-1185">Reference proteome</keyword>
<dbReference type="InParanoid" id="A0A2H3DXV9"/>
<evidence type="ECO:0000256" key="1">
    <source>
        <dbReference type="SAM" id="MobiDB-lite"/>
    </source>
</evidence>
<dbReference type="Proteomes" id="UP000217790">
    <property type="component" value="Unassembled WGS sequence"/>
</dbReference>
<name>A0A2H3DXV9_ARMGA</name>
<gene>
    <name evidence="2" type="ORF">ARMGADRAFT_1031175</name>
</gene>
<organism evidence="2 3">
    <name type="scientific">Armillaria gallica</name>
    <name type="common">Bulbous honey fungus</name>
    <name type="synonym">Armillaria bulbosa</name>
    <dbReference type="NCBI Taxonomy" id="47427"/>
    <lineage>
        <taxon>Eukaryota</taxon>
        <taxon>Fungi</taxon>
        <taxon>Dikarya</taxon>
        <taxon>Basidiomycota</taxon>
        <taxon>Agaricomycotina</taxon>
        <taxon>Agaricomycetes</taxon>
        <taxon>Agaricomycetidae</taxon>
        <taxon>Agaricales</taxon>
        <taxon>Marasmiineae</taxon>
        <taxon>Physalacriaceae</taxon>
        <taxon>Armillaria</taxon>
    </lineage>
</organism>
<evidence type="ECO:0000313" key="2">
    <source>
        <dbReference type="EMBL" id="PBK92296.1"/>
    </source>
</evidence>
<feature type="compositionally biased region" description="Low complexity" evidence="1">
    <location>
        <begin position="156"/>
        <end position="166"/>
    </location>
</feature>
<reference evidence="3" key="1">
    <citation type="journal article" date="2017" name="Nat. Ecol. Evol.">
        <title>Genome expansion and lineage-specific genetic innovations in the forest pathogenic fungi Armillaria.</title>
        <authorList>
            <person name="Sipos G."/>
            <person name="Prasanna A.N."/>
            <person name="Walter M.C."/>
            <person name="O'Connor E."/>
            <person name="Balint B."/>
            <person name="Krizsan K."/>
            <person name="Kiss B."/>
            <person name="Hess J."/>
            <person name="Varga T."/>
            <person name="Slot J."/>
            <person name="Riley R."/>
            <person name="Boka B."/>
            <person name="Rigling D."/>
            <person name="Barry K."/>
            <person name="Lee J."/>
            <person name="Mihaltcheva S."/>
            <person name="LaButti K."/>
            <person name="Lipzen A."/>
            <person name="Waldron R."/>
            <person name="Moloney N.M."/>
            <person name="Sperisen C."/>
            <person name="Kredics L."/>
            <person name="Vagvoelgyi C."/>
            <person name="Patrignani A."/>
            <person name="Fitzpatrick D."/>
            <person name="Nagy I."/>
            <person name="Doyle S."/>
            <person name="Anderson J.B."/>
            <person name="Grigoriev I.V."/>
            <person name="Gueldener U."/>
            <person name="Muensterkoetter M."/>
            <person name="Nagy L.G."/>
        </authorList>
    </citation>
    <scope>NUCLEOTIDE SEQUENCE [LARGE SCALE GENOMIC DNA]</scope>
    <source>
        <strain evidence="3">Ar21-2</strain>
    </source>
</reference>
<proteinExistence type="predicted"/>
<sequence length="202" mass="22581">MSNTSVRNQYYPYLHYQFSVCSYVPSFATGSAQYDRGEGHVSTCRANVSIALGMTARRWSIRRKFWRECNMSAPPTCTCGVALDAEVEAVDGEVEGVVDNAQVEEPDAEAEAEADPDADLEACLANEEFIEGGRLMQTWNQTMQMQSHWHSHYRSHSQTPSTTPRQTSRDGESTRLSIDIVDVEIFMSSMVYPSLQGSFISV</sequence>
<protein>
    <submittedName>
        <fullName evidence="2">Uncharacterized protein</fullName>
    </submittedName>
</protein>
<accession>A0A2H3DXV9</accession>
<dbReference type="EMBL" id="KZ293659">
    <property type="protein sequence ID" value="PBK92296.1"/>
    <property type="molecule type" value="Genomic_DNA"/>
</dbReference>
<evidence type="ECO:0000313" key="3">
    <source>
        <dbReference type="Proteomes" id="UP000217790"/>
    </source>
</evidence>
<feature type="region of interest" description="Disordered" evidence="1">
    <location>
        <begin position="147"/>
        <end position="174"/>
    </location>
</feature>
<dbReference type="AlphaFoldDB" id="A0A2H3DXV9"/>